<evidence type="ECO:0000313" key="4">
    <source>
        <dbReference type="EMBL" id="RUO32951.1"/>
    </source>
</evidence>
<evidence type="ECO:0000259" key="3">
    <source>
        <dbReference type="Pfam" id="PF01433"/>
    </source>
</evidence>
<feature type="transmembrane region" description="Helical" evidence="2">
    <location>
        <begin position="575"/>
        <end position="596"/>
    </location>
</feature>
<feature type="transmembrane region" description="Helical" evidence="2">
    <location>
        <begin position="54"/>
        <end position="76"/>
    </location>
</feature>
<organism evidence="4 5">
    <name type="scientific">Aliidiomarina soli</name>
    <dbReference type="NCBI Taxonomy" id="1928574"/>
    <lineage>
        <taxon>Bacteria</taxon>
        <taxon>Pseudomonadati</taxon>
        <taxon>Pseudomonadota</taxon>
        <taxon>Gammaproteobacteria</taxon>
        <taxon>Alteromonadales</taxon>
        <taxon>Idiomarinaceae</taxon>
        <taxon>Aliidiomarina</taxon>
    </lineage>
</organism>
<protein>
    <recommendedName>
        <fullName evidence="3">Peptidase M1 membrane alanine aminopeptidase domain-containing protein</fullName>
    </recommendedName>
</protein>
<evidence type="ECO:0000256" key="1">
    <source>
        <dbReference type="SAM" id="MobiDB-lite"/>
    </source>
</evidence>
<feature type="region of interest" description="Disordered" evidence="1">
    <location>
        <begin position="761"/>
        <end position="782"/>
    </location>
</feature>
<accession>A0A432WGU0</accession>
<feature type="transmembrane region" description="Helical" evidence="2">
    <location>
        <begin position="418"/>
        <end position="439"/>
    </location>
</feature>
<feature type="transmembrane region" description="Helical" evidence="2">
    <location>
        <begin position="459"/>
        <end position="478"/>
    </location>
</feature>
<feature type="transmembrane region" description="Helical" evidence="2">
    <location>
        <begin position="485"/>
        <end position="504"/>
    </location>
</feature>
<feature type="transmembrane region" description="Helical" evidence="2">
    <location>
        <begin position="145"/>
        <end position="169"/>
    </location>
</feature>
<evidence type="ECO:0000313" key="5">
    <source>
        <dbReference type="Proteomes" id="UP000287823"/>
    </source>
</evidence>
<feature type="compositionally biased region" description="Basic and acidic residues" evidence="1">
    <location>
        <begin position="761"/>
        <end position="779"/>
    </location>
</feature>
<feature type="transmembrane region" description="Helical" evidence="2">
    <location>
        <begin position="244"/>
        <end position="261"/>
    </location>
</feature>
<keyword evidence="2" id="KW-0812">Transmembrane</keyword>
<keyword evidence="5" id="KW-1185">Reference proteome</keyword>
<feature type="transmembrane region" description="Helical" evidence="2">
    <location>
        <begin position="108"/>
        <end position="133"/>
    </location>
</feature>
<dbReference type="Gene3D" id="1.10.390.10">
    <property type="entry name" value="Neutral Protease Domain 2"/>
    <property type="match status" value="1"/>
</dbReference>
<dbReference type="Pfam" id="PF12730">
    <property type="entry name" value="ABC2_membrane_4"/>
    <property type="match status" value="1"/>
</dbReference>
<dbReference type="InterPro" id="IPR027268">
    <property type="entry name" value="Peptidase_M4/M1_CTD_sf"/>
</dbReference>
<keyword evidence="2" id="KW-1133">Transmembrane helix</keyword>
<evidence type="ECO:0000256" key="2">
    <source>
        <dbReference type="SAM" id="Phobius"/>
    </source>
</evidence>
<feature type="transmembrane region" description="Helical" evidence="2">
    <location>
        <begin position="12"/>
        <end position="34"/>
    </location>
</feature>
<proteinExistence type="predicted"/>
<feature type="domain" description="Peptidase M1 membrane alanine aminopeptidase" evidence="3">
    <location>
        <begin position="886"/>
        <end position="1077"/>
    </location>
</feature>
<gene>
    <name evidence="4" type="ORF">CWE14_06800</name>
</gene>
<comment type="caution">
    <text evidence="4">The sequence shown here is derived from an EMBL/GenBank/DDBJ whole genome shotgun (WGS) entry which is preliminary data.</text>
</comment>
<sequence>MWLKLVASEWSYLRRLPSFYIVSALFFLLAFLAMTIDNVQIAVGGPNILQNGPWFLAIAMVVFSLFGMFVVANFVGNTATRDVSCRMDGIILATPVPRGAYLWGRLTGAYLITMLVFCAIPLGLLLGSLMPWVDAERFGPTVIAYYVWPVVVLVAPSLLFCAVLFYALAMFSRSMMGMYLGVVAFFVLYLISGGLLSEPEHRTIAALVDPFASSAYMELTRYWTAIERNTEIVSFDGVLLYNRLLWLGLAALIIGVCQFTLDPRRPLTGRSARKRQKQLQQNTVSAASFSGVSAAVQLDLPQVQQQRGFTSWWPQLMRQTRFEVSQIAKSAPFIILLLITMIMLGAALLLEANTAYGTASWPFTRLMVDEVMNATSLLALVVVIYYSAESVWRERQSGMGDIVDATPAHSSVFFLSKLAGLLVVLVGLCLAAVVVTVLYQLSKGMAYLELGQYALRLGLWYVLPMLMTAVLAIFVQVLSPNKFAGIGIMVVFIIVQMTLSSIGLEHNMYSFSASPGHMYSDINGYGHYLTPQLWYMLYWGGLTLVLAVLAYTLWRRGSEASLRDRSQRLLSKLGWSGGAMVSAGLLAFVIAGTVIVHNTRVLNEFTPSKQRMDRSAEYEKELRPYHDMAVPSITAVELEVELYPQQRSAVAVGEYSLQNQTEEPIERLLVQLPQHGSRASNAEIQVDGAQVGNLDPRFNSQWVEFDTPLAPGDQTRMSFRVERTNQGFVDSGNDLSLLHNGTFINNYQLLPALGYQASAELQDRHERRKRDLPARHPLPDLDDEAQNRINAFTGHTHYIDFNVLVSTDLGQTAIAPGYLTEQWDDGERAYFRYAMDAPILNFFNLMSADLEITEDEHNGVAISVYHHARHGMNVPRMIDGVKDSLDYFSANFSPYQHRQLRIIEFPYRSFAQAFPNTVPFSENMGFALDLRDEESIDFAYYVTAHEVAHQWFAHQITPGNVQGGQVLSETLSQYGALMVMERTYGKEAMRRFLKRELDRYLSARSFDVIGESPLYQVESQAYIYYQKGSLVMYALRDYLGEEAVNTALRNLIDEFQYEHQPYPNTRDLIRLLREQATDEQQVLITDMFERIVLFDLQTTGAELTELDNGRWQLSLTIDAQKLEADSMGQEEAVDFTQSFDIGALRTHPDQINDADDVLYLQKHQISRGENQILIELDERPAFAGVDPFVKLISRDVSQNVRAVR</sequence>
<dbReference type="Pfam" id="PF01433">
    <property type="entry name" value="Peptidase_M1"/>
    <property type="match status" value="1"/>
</dbReference>
<dbReference type="RefSeq" id="WP_126798703.1">
    <property type="nucleotide sequence ID" value="NZ_PIPO01000003.1"/>
</dbReference>
<dbReference type="Proteomes" id="UP000287823">
    <property type="component" value="Unassembled WGS sequence"/>
</dbReference>
<feature type="transmembrane region" description="Helical" evidence="2">
    <location>
        <begin position="176"/>
        <end position="196"/>
    </location>
</feature>
<dbReference type="GO" id="GO:0008270">
    <property type="term" value="F:zinc ion binding"/>
    <property type="evidence" value="ECO:0007669"/>
    <property type="project" value="InterPro"/>
</dbReference>
<feature type="transmembrane region" description="Helical" evidence="2">
    <location>
        <begin position="370"/>
        <end position="388"/>
    </location>
</feature>
<reference evidence="4 5" key="1">
    <citation type="journal article" date="2011" name="Front. Microbiol.">
        <title>Genomic signatures of strain selection and enhancement in Bacillus atrophaeus var. globigii, a historical biowarfare simulant.</title>
        <authorList>
            <person name="Gibbons H.S."/>
            <person name="Broomall S.M."/>
            <person name="McNew L.A."/>
            <person name="Daligault H."/>
            <person name="Chapman C."/>
            <person name="Bruce D."/>
            <person name="Karavis M."/>
            <person name="Krepps M."/>
            <person name="McGregor P.A."/>
            <person name="Hong C."/>
            <person name="Park K.H."/>
            <person name="Akmal A."/>
            <person name="Feldman A."/>
            <person name="Lin J.S."/>
            <person name="Chang W.E."/>
            <person name="Higgs B.W."/>
            <person name="Demirev P."/>
            <person name="Lindquist J."/>
            <person name="Liem A."/>
            <person name="Fochler E."/>
            <person name="Read T.D."/>
            <person name="Tapia R."/>
            <person name="Johnson S."/>
            <person name="Bishop-Lilly K.A."/>
            <person name="Detter C."/>
            <person name="Han C."/>
            <person name="Sozhamannan S."/>
            <person name="Rosenzweig C.N."/>
            <person name="Skowronski E.W."/>
        </authorList>
    </citation>
    <scope>NUCLEOTIDE SEQUENCE [LARGE SCALE GENOMIC DNA]</scope>
    <source>
        <strain evidence="4 5">Y4G10-17</strain>
    </source>
</reference>
<dbReference type="EMBL" id="PIPO01000003">
    <property type="protein sequence ID" value="RUO32951.1"/>
    <property type="molecule type" value="Genomic_DNA"/>
</dbReference>
<feature type="transmembrane region" description="Helical" evidence="2">
    <location>
        <begin position="533"/>
        <end position="554"/>
    </location>
</feature>
<keyword evidence="2" id="KW-0472">Membrane</keyword>
<dbReference type="GO" id="GO:0008237">
    <property type="term" value="F:metallopeptidase activity"/>
    <property type="evidence" value="ECO:0007669"/>
    <property type="project" value="InterPro"/>
</dbReference>
<dbReference type="SUPFAM" id="SSF55486">
    <property type="entry name" value="Metalloproteases ('zincins'), catalytic domain"/>
    <property type="match status" value="1"/>
</dbReference>
<name>A0A432WGU0_9GAMM</name>
<feature type="transmembrane region" description="Helical" evidence="2">
    <location>
        <begin position="331"/>
        <end position="350"/>
    </location>
</feature>
<dbReference type="InterPro" id="IPR014782">
    <property type="entry name" value="Peptidase_M1_dom"/>
</dbReference>
<dbReference type="AlphaFoldDB" id="A0A432WGU0"/>